<evidence type="ECO:0000313" key="7">
    <source>
        <dbReference type="EMBL" id="TGL56464.1"/>
    </source>
</evidence>
<accession>A0A4R9JWQ1</accession>
<evidence type="ECO:0000259" key="6">
    <source>
        <dbReference type="PROSITE" id="PS50893"/>
    </source>
</evidence>
<dbReference type="AlphaFoldDB" id="A0A4R9JWQ1"/>
<dbReference type="GO" id="GO:0016887">
    <property type="term" value="F:ATP hydrolysis activity"/>
    <property type="evidence" value="ECO:0007669"/>
    <property type="project" value="InterPro"/>
</dbReference>
<comment type="caution">
    <text evidence="7">The sequence shown here is derived from an EMBL/GenBank/DDBJ whole genome shotgun (WGS) entry which is preliminary data.</text>
</comment>
<dbReference type="InterPro" id="IPR003439">
    <property type="entry name" value="ABC_transporter-like_ATP-bd"/>
</dbReference>
<dbReference type="InterPro" id="IPR003593">
    <property type="entry name" value="AAA+_ATPase"/>
</dbReference>
<dbReference type="OrthoDB" id="9799337at2"/>
<reference evidence="7" key="1">
    <citation type="journal article" date="2019" name="PLoS Negl. Trop. Dis.">
        <title>Revisiting the worldwide diversity of Leptospira species in the environment.</title>
        <authorList>
            <person name="Vincent A.T."/>
            <person name="Schiettekatte O."/>
            <person name="Bourhy P."/>
            <person name="Veyrier F.J."/>
            <person name="Picardeau M."/>
        </authorList>
    </citation>
    <scope>NUCLEOTIDE SEQUENCE [LARGE SCALE GENOMIC DNA]</scope>
    <source>
        <strain evidence="7">201702476</strain>
    </source>
</reference>
<dbReference type="EMBL" id="RQGD01000046">
    <property type="protein sequence ID" value="TGL56464.1"/>
    <property type="molecule type" value="Genomic_DNA"/>
</dbReference>
<dbReference type="CDD" id="cd03214">
    <property type="entry name" value="ABC_Iron-Siderophores_B12_Hemin"/>
    <property type="match status" value="1"/>
</dbReference>
<keyword evidence="2" id="KW-0547">Nucleotide-binding</keyword>
<keyword evidence="1" id="KW-0813">Transport</keyword>
<evidence type="ECO:0000256" key="1">
    <source>
        <dbReference type="ARBA" id="ARBA00022448"/>
    </source>
</evidence>
<proteinExistence type="predicted"/>
<dbReference type="PANTHER" id="PTHR42794:SF1">
    <property type="entry name" value="HEMIN IMPORT ATP-BINDING PROTEIN HMUV"/>
    <property type="match status" value="1"/>
</dbReference>
<evidence type="ECO:0000313" key="8">
    <source>
        <dbReference type="Proteomes" id="UP000297693"/>
    </source>
</evidence>
<dbReference type="RefSeq" id="WP_135625383.1">
    <property type="nucleotide sequence ID" value="NZ_RQGD01000046.1"/>
</dbReference>
<sequence length="266" mass="30347">MSIELNNVSYSINQKSLVKNINFKIIPGELHVLLGQNGAGKSTIFKLLCGDIKPTSGSVQMHGKDLRDWSPKDLSLIRSVLTQDYELNFPFLVSEVVELGRIQFPFEKEKNSIAVNGTLHLTDMNHFKNRDYSSLSGGEKQRTQYARVLSQIWDEPYKYLLLDEPTAGMDLANQIRLLEISAEMAKKGYGVMLILHDLNSAYQYADRITFIKEGRIFVSGSPKELIDPDLLKQIYGVNLEVIWTEQGIFFIPKNKMKETNYERSFS</sequence>
<dbReference type="PANTHER" id="PTHR42794">
    <property type="entry name" value="HEMIN IMPORT ATP-BINDING PROTEIN HMUV"/>
    <property type="match status" value="1"/>
</dbReference>
<dbReference type="InterPro" id="IPR027417">
    <property type="entry name" value="P-loop_NTPase"/>
</dbReference>
<dbReference type="Gene3D" id="3.40.50.300">
    <property type="entry name" value="P-loop containing nucleotide triphosphate hydrolases"/>
    <property type="match status" value="1"/>
</dbReference>
<dbReference type="Proteomes" id="UP000297693">
    <property type="component" value="Unassembled WGS sequence"/>
</dbReference>
<dbReference type="Pfam" id="PF00005">
    <property type="entry name" value="ABC_tran"/>
    <property type="match status" value="1"/>
</dbReference>
<keyword evidence="8" id="KW-1185">Reference proteome</keyword>
<evidence type="ECO:0000256" key="2">
    <source>
        <dbReference type="ARBA" id="ARBA00022741"/>
    </source>
</evidence>
<gene>
    <name evidence="7" type="ORF">EHQ58_17755</name>
</gene>
<keyword evidence="3 7" id="KW-0067">ATP-binding</keyword>
<comment type="function">
    <text evidence="5">Part of the ABC transporter complex HmuTUV involved in hemin import. Responsible for energy coupling to the transport system.</text>
</comment>
<organism evidence="7 8">
    <name type="scientific">Leptospira ognonensis</name>
    <dbReference type="NCBI Taxonomy" id="2484945"/>
    <lineage>
        <taxon>Bacteria</taxon>
        <taxon>Pseudomonadati</taxon>
        <taxon>Spirochaetota</taxon>
        <taxon>Spirochaetia</taxon>
        <taxon>Leptospirales</taxon>
        <taxon>Leptospiraceae</taxon>
        <taxon>Leptospira</taxon>
    </lineage>
</organism>
<dbReference type="NCBIfam" id="NF010068">
    <property type="entry name" value="PRK13548.1"/>
    <property type="match status" value="1"/>
</dbReference>
<dbReference type="PROSITE" id="PS50893">
    <property type="entry name" value="ABC_TRANSPORTER_2"/>
    <property type="match status" value="1"/>
</dbReference>
<keyword evidence="4" id="KW-1278">Translocase</keyword>
<dbReference type="SUPFAM" id="SSF52540">
    <property type="entry name" value="P-loop containing nucleoside triphosphate hydrolases"/>
    <property type="match status" value="1"/>
</dbReference>
<dbReference type="GO" id="GO:0005524">
    <property type="term" value="F:ATP binding"/>
    <property type="evidence" value="ECO:0007669"/>
    <property type="project" value="UniProtKB-KW"/>
</dbReference>
<evidence type="ECO:0000256" key="3">
    <source>
        <dbReference type="ARBA" id="ARBA00022840"/>
    </source>
</evidence>
<name>A0A4R9JWQ1_9LEPT</name>
<feature type="domain" description="ABC transporter" evidence="6">
    <location>
        <begin position="3"/>
        <end position="238"/>
    </location>
</feature>
<evidence type="ECO:0000256" key="5">
    <source>
        <dbReference type="ARBA" id="ARBA00037066"/>
    </source>
</evidence>
<evidence type="ECO:0000256" key="4">
    <source>
        <dbReference type="ARBA" id="ARBA00022967"/>
    </source>
</evidence>
<dbReference type="SMART" id="SM00382">
    <property type="entry name" value="AAA"/>
    <property type="match status" value="1"/>
</dbReference>
<protein>
    <submittedName>
        <fullName evidence="7">Heme ABC transporter ATP-binding protein</fullName>
    </submittedName>
</protein>